<evidence type="ECO:0000256" key="17">
    <source>
        <dbReference type="PIRSR" id="PIRSR000167-2"/>
    </source>
</evidence>
<dbReference type="STRING" id="2518989.IMCC3088_422"/>
<keyword evidence="6 15" id="KW-0963">Cytoplasm</keyword>
<feature type="binding site" evidence="16">
    <location>
        <position position="180"/>
    </location>
    <ligand>
        <name>S-adenosyl-L-methionine</name>
        <dbReference type="ChEBI" id="CHEBI:59789"/>
        <label>2</label>
    </ligand>
</feature>
<keyword evidence="11 15" id="KW-0411">Iron-sulfur</keyword>
<feature type="binding site" evidence="16">
    <location>
        <position position="192"/>
    </location>
    <ligand>
        <name>S-adenosyl-L-methionine</name>
        <dbReference type="ChEBI" id="CHEBI:59789"/>
        <label>2</label>
    </ligand>
</feature>
<dbReference type="InterPro" id="IPR010723">
    <property type="entry name" value="HemN_C"/>
</dbReference>
<dbReference type="PANTHER" id="PTHR13932">
    <property type="entry name" value="COPROPORPHYRINIGEN III OXIDASE"/>
    <property type="match status" value="1"/>
</dbReference>
<evidence type="ECO:0000256" key="8">
    <source>
        <dbReference type="ARBA" id="ARBA00022723"/>
    </source>
</evidence>
<dbReference type="SUPFAM" id="SSF102114">
    <property type="entry name" value="Radical SAM enzymes"/>
    <property type="match status" value="1"/>
</dbReference>
<feature type="binding site" evidence="17">
    <location>
        <position position="67"/>
    </location>
    <ligand>
        <name>[4Fe-4S] cluster</name>
        <dbReference type="ChEBI" id="CHEBI:49883"/>
        <note>4Fe-4S-S-AdoMet</note>
    </ligand>
</feature>
<evidence type="ECO:0000256" key="3">
    <source>
        <dbReference type="ARBA" id="ARBA00005493"/>
    </source>
</evidence>
<dbReference type="GO" id="GO:0051989">
    <property type="term" value="F:coproporphyrinogen dehydrogenase activity"/>
    <property type="evidence" value="ECO:0007669"/>
    <property type="project" value="UniProtKB-EC"/>
</dbReference>
<feature type="binding site" evidence="16">
    <location>
        <position position="61"/>
    </location>
    <ligand>
        <name>S-adenosyl-L-methionine</name>
        <dbReference type="ChEBI" id="CHEBI:59789"/>
        <label>1</label>
    </ligand>
</feature>
<feature type="binding site" evidence="16">
    <location>
        <position position="217"/>
    </location>
    <ligand>
        <name>S-adenosyl-L-methionine</name>
        <dbReference type="ChEBI" id="CHEBI:59789"/>
        <label>2</label>
    </ligand>
</feature>
<dbReference type="InterPro" id="IPR007197">
    <property type="entry name" value="rSAM"/>
</dbReference>
<dbReference type="PANTHER" id="PTHR13932:SF6">
    <property type="entry name" value="OXYGEN-INDEPENDENT COPROPORPHYRINOGEN III OXIDASE"/>
    <property type="match status" value="1"/>
</dbReference>
<comment type="pathway">
    <text evidence="2 15">Porphyrin-containing compound metabolism; protoporphyrin-IX biosynthesis; protoporphyrinogen-IX from coproporphyrinogen-III (AdoMet route): step 1/1.</text>
</comment>
<dbReference type="Pfam" id="PF04055">
    <property type="entry name" value="Radical_SAM"/>
    <property type="match status" value="1"/>
</dbReference>
<dbReference type="RefSeq" id="WP_009574857.1">
    <property type="nucleotide sequence ID" value="NZ_AEIG01000014.1"/>
</dbReference>
<dbReference type="SFLD" id="SFLDG01065">
    <property type="entry name" value="anaerobic_coproporphyrinogen-I"/>
    <property type="match status" value="1"/>
</dbReference>
<keyword evidence="19" id="KW-1185">Reference proteome</keyword>
<dbReference type="GO" id="GO:0005737">
    <property type="term" value="C:cytoplasm"/>
    <property type="evidence" value="ECO:0007669"/>
    <property type="project" value="UniProtKB-SubCell"/>
</dbReference>
<evidence type="ECO:0000256" key="6">
    <source>
        <dbReference type="ARBA" id="ARBA00022490"/>
    </source>
</evidence>
<evidence type="ECO:0000256" key="1">
    <source>
        <dbReference type="ARBA" id="ARBA00004496"/>
    </source>
</evidence>
<dbReference type="GO" id="GO:0006782">
    <property type="term" value="P:protoporphyrinogen IX biosynthetic process"/>
    <property type="evidence" value="ECO:0007669"/>
    <property type="project" value="UniProtKB-UniPathway"/>
</dbReference>
<feature type="binding site" evidence="16">
    <location>
        <position position="153"/>
    </location>
    <ligand>
        <name>S-adenosyl-L-methionine</name>
        <dbReference type="ChEBI" id="CHEBI:59789"/>
        <label>1</label>
    </ligand>
</feature>
<dbReference type="PROSITE" id="PS51918">
    <property type="entry name" value="RADICAL_SAM"/>
    <property type="match status" value="1"/>
</dbReference>
<evidence type="ECO:0000256" key="7">
    <source>
        <dbReference type="ARBA" id="ARBA00022691"/>
    </source>
</evidence>
<reference evidence="18 19" key="1">
    <citation type="journal article" date="2011" name="J. Bacteriol.">
        <title>Genome sequence of strain IMCC3088, a proteorhodopsin-containing marine bacterium belonging to the OM60/NOR5 clade.</title>
        <authorList>
            <person name="Jang Y."/>
            <person name="Oh H.M."/>
            <person name="Kang I."/>
            <person name="Lee K."/>
            <person name="Yang S.J."/>
            <person name="Cho J.C."/>
        </authorList>
    </citation>
    <scope>NUCLEOTIDE SEQUENCE [LARGE SCALE GENOMIC DNA]</scope>
    <source>
        <strain evidence="18 19">IMCC3088</strain>
    </source>
</reference>
<keyword evidence="7 15" id="KW-0949">S-adenosyl-L-methionine</keyword>
<dbReference type="UniPathway" id="UPA00251">
    <property type="reaction ID" value="UER00323"/>
</dbReference>
<keyword evidence="8 15" id="KW-0479">Metal-binding</keyword>
<evidence type="ECO:0000256" key="13">
    <source>
        <dbReference type="ARBA" id="ARBA00024295"/>
    </source>
</evidence>
<keyword evidence="9 15" id="KW-0560">Oxidoreductase</keyword>
<dbReference type="EMBL" id="AEIG01000014">
    <property type="protein sequence ID" value="EGG30445.1"/>
    <property type="molecule type" value="Genomic_DNA"/>
</dbReference>
<dbReference type="Gene3D" id="3.80.30.20">
    <property type="entry name" value="tm_1862 like domain"/>
    <property type="match status" value="1"/>
</dbReference>
<name>F3KZL6_9GAMM</name>
<comment type="function">
    <text evidence="13">Involved in the heme biosynthesis. Catalyzes the anaerobic oxidative decarboxylation of propionate groups of rings A and B of coproporphyrinogen III to yield the vinyl groups in protoporphyrinogen IX.</text>
</comment>
<evidence type="ECO:0000256" key="2">
    <source>
        <dbReference type="ARBA" id="ARBA00004785"/>
    </source>
</evidence>
<comment type="cofactor">
    <cofactor evidence="15 17">
        <name>[4Fe-4S] cluster</name>
        <dbReference type="ChEBI" id="CHEBI:49883"/>
    </cofactor>
    <text evidence="15 17">Binds 1 [4Fe-4S] cluster. The cluster is coordinated with 3 cysteines and an exchangeable S-adenosyl-L-methionine.</text>
</comment>
<feature type="binding site" evidence="17">
    <location>
        <position position="74"/>
    </location>
    <ligand>
        <name>[4Fe-4S] cluster</name>
        <dbReference type="ChEBI" id="CHEBI:49883"/>
        <note>4Fe-4S-S-AdoMet</note>
    </ligand>
</feature>
<dbReference type="GO" id="GO:0051539">
    <property type="term" value="F:4 iron, 4 sulfur cluster binding"/>
    <property type="evidence" value="ECO:0007669"/>
    <property type="project" value="UniProtKB-KW"/>
</dbReference>
<dbReference type="InterPro" id="IPR023404">
    <property type="entry name" value="rSAM_horseshoe"/>
</dbReference>
<evidence type="ECO:0000256" key="10">
    <source>
        <dbReference type="ARBA" id="ARBA00023004"/>
    </source>
</evidence>
<dbReference type="Gene3D" id="1.10.10.920">
    <property type="match status" value="1"/>
</dbReference>
<dbReference type="GO" id="GO:0004109">
    <property type="term" value="F:coproporphyrinogen oxidase activity"/>
    <property type="evidence" value="ECO:0007669"/>
    <property type="project" value="InterPro"/>
</dbReference>
<feature type="binding site" evidence="16">
    <location>
        <begin position="73"/>
        <end position="75"/>
    </location>
    <ligand>
        <name>S-adenosyl-L-methionine</name>
        <dbReference type="ChEBI" id="CHEBI:59789"/>
        <label>2</label>
    </ligand>
</feature>
<comment type="similarity">
    <text evidence="3 15">Belongs to the anaerobic coproporphyrinogen-III oxidase family.</text>
</comment>
<dbReference type="PIRSF" id="PIRSF000167">
    <property type="entry name" value="HemN"/>
    <property type="match status" value="1"/>
</dbReference>
<evidence type="ECO:0000256" key="16">
    <source>
        <dbReference type="PIRSR" id="PIRSR000167-1"/>
    </source>
</evidence>
<dbReference type="NCBIfam" id="TIGR00538">
    <property type="entry name" value="hemN"/>
    <property type="match status" value="1"/>
</dbReference>
<sequence>MSQNASHLQADIERLAPKYQRPGPRYTSYPTAPHLSEAFATNQFEARCAQADQRDLPLSLYVHVPFCRSICYYCACNKVVTRTPGAGQEYLNALDKELARYRDWGLNQRLVTQLHWGGGTPTYLSDAELTQLMHLIARNYQLTDAPDREYSIEIDPRTVSKQTIALLRGLGFNRLSLGIQDFDPLVQKAINRVQPYEMVADLTHSIREHGFKSLSFDLIYGLPHQSEQSFSKTLAKVIRLGPDRIACYNYAHLPNRFTSQRAIDRLTLPSATQRLRLQRLIDTTLADSGYVLIGLDHYVKTTDELSVAQREGRLLRNFQGYSLKSAEDMMGIGHSAISQIGDMIVQNARNLDDYLAKTEANESPISRGLTLTQDDLLRRDIIMDICCKLEFSLSETCQRYGYQAQRYLKKEIEDLQEFIADGLINETDSGYRLTTLGRHFLRNLCMVFDAWLERTPVDIKYSKTV</sequence>
<feature type="binding site" evidence="16">
    <location>
        <position position="118"/>
    </location>
    <ligand>
        <name>S-adenosyl-L-methionine</name>
        <dbReference type="ChEBI" id="CHEBI:59789"/>
        <label>1</label>
    </ligand>
</feature>
<keyword evidence="5 15" id="KW-0004">4Fe-4S</keyword>
<dbReference type="InterPro" id="IPR006638">
    <property type="entry name" value="Elp3/MiaA/NifB-like_rSAM"/>
</dbReference>
<dbReference type="Pfam" id="PF06969">
    <property type="entry name" value="HemN_C"/>
    <property type="match status" value="1"/>
</dbReference>
<feature type="binding site" evidence="17">
    <location>
        <position position="71"/>
    </location>
    <ligand>
        <name>[4Fe-4S] cluster</name>
        <dbReference type="ChEBI" id="CHEBI:49883"/>
        <note>4Fe-4S-S-AdoMet</note>
    </ligand>
</feature>
<feature type="binding site" evidence="16">
    <location>
        <position position="337"/>
    </location>
    <ligand>
        <name>S-adenosyl-L-methionine</name>
        <dbReference type="ChEBI" id="CHEBI:59789"/>
        <label>1</label>
    </ligand>
</feature>
<evidence type="ECO:0000256" key="12">
    <source>
        <dbReference type="ARBA" id="ARBA00023244"/>
    </source>
</evidence>
<dbReference type="OrthoDB" id="9808022at2"/>
<comment type="subunit">
    <text evidence="4">Monomer.</text>
</comment>
<protein>
    <recommendedName>
        <fullName evidence="15">Coproporphyrinogen-III oxidase</fullName>
        <ecNumber evidence="15">1.3.98.3</ecNumber>
    </recommendedName>
</protein>
<evidence type="ECO:0000256" key="14">
    <source>
        <dbReference type="ARBA" id="ARBA00048321"/>
    </source>
</evidence>
<comment type="subcellular location">
    <subcellularLocation>
        <location evidence="1 15">Cytoplasm</location>
    </subcellularLocation>
</comment>
<accession>F3KZL6</accession>
<proteinExistence type="inferred from homology"/>
<feature type="binding site" evidence="16">
    <location>
        <position position="251"/>
    </location>
    <ligand>
        <name>S-adenosyl-L-methionine</name>
        <dbReference type="ChEBI" id="CHEBI:59789"/>
        <label>2</label>
    </ligand>
</feature>
<dbReference type="SFLD" id="SFLDS00029">
    <property type="entry name" value="Radical_SAM"/>
    <property type="match status" value="1"/>
</dbReference>
<evidence type="ECO:0000256" key="15">
    <source>
        <dbReference type="PIRNR" id="PIRNR000167"/>
    </source>
</evidence>
<feature type="binding site" evidence="16">
    <location>
        <begin position="119"/>
        <end position="120"/>
    </location>
    <ligand>
        <name>S-adenosyl-L-methionine</name>
        <dbReference type="ChEBI" id="CHEBI:59789"/>
        <label>2</label>
    </ligand>
</feature>
<evidence type="ECO:0000256" key="5">
    <source>
        <dbReference type="ARBA" id="ARBA00022485"/>
    </source>
</evidence>
<dbReference type="InterPro" id="IPR004558">
    <property type="entry name" value="Coprogen_oxidase_HemN"/>
</dbReference>
<keyword evidence="10 15" id="KW-0408">Iron</keyword>
<gene>
    <name evidence="18" type="ORF">IMCC3088_422</name>
</gene>
<evidence type="ECO:0000256" key="11">
    <source>
        <dbReference type="ARBA" id="ARBA00023014"/>
    </source>
</evidence>
<dbReference type="SMART" id="SM00729">
    <property type="entry name" value="Elp3"/>
    <property type="match status" value="1"/>
</dbReference>
<evidence type="ECO:0000256" key="4">
    <source>
        <dbReference type="ARBA" id="ARBA00011245"/>
    </source>
</evidence>
<dbReference type="InterPro" id="IPR058240">
    <property type="entry name" value="rSAM_sf"/>
</dbReference>
<organism evidence="18 19">
    <name type="scientific">Aequoribacter fuscus</name>
    <dbReference type="NCBI Taxonomy" id="2518989"/>
    <lineage>
        <taxon>Bacteria</taxon>
        <taxon>Pseudomonadati</taxon>
        <taxon>Pseudomonadota</taxon>
        <taxon>Gammaproteobacteria</taxon>
        <taxon>Cellvibrionales</taxon>
        <taxon>Halieaceae</taxon>
        <taxon>Aequoribacter</taxon>
    </lineage>
</organism>
<dbReference type="CDD" id="cd01335">
    <property type="entry name" value="Radical_SAM"/>
    <property type="match status" value="1"/>
</dbReference>
<dbReference type="Proteomes" id="UP000005615">
    <property type="component" value="Unassembled WGS sequence"/>
</dbReference>
<dbReference type="AlphaFoldDB" id="F3KZL6"/>
<dbReference type="InterPro" id="IPR034505">
    <property type="entry name" value="Coproporphyrinogen-III_oxidase"/>
</dbReference>
<dbReference type="GO" id="GO:0046872">
    <property type="term" value="F:metal ion binding"/>
    <property type="evidence" value="ECO:0007669"/>
    <property type="project" value="UniProtKB-KW"/>
</dbReference>
<comment type="catalytic activity">
    <reaction evidence="14 15">
        <text>coproporphyrinogen III + 2 S-adenosyl-L-methionine = protoporphyrinogen IX + 2 5'-deoxyadenosine + 2 L-methionine + 2 CO2</text>
        <dbReference type="Rhea" id="RHEA:15425"/>
        <dbReference type="ChEBI" id="CHEBI:16526"/>
        <dbReference type="ChEBI" id="CHEBI:17319"/>
        <dbReference type="ChEBI" id="CHEBI:57307"/>
        <dbReference type="ChEBI" id="CHEBI:57309"/>
        <dbReference type="ChEBI" id="CHEBI:57844"/>
        <dbReference type="ChEBI" id="CHEBI:59789"/>
        <dbReference type="EC" id="1.3.98.3"/>
    </reaction>
</comment>
<dbReference type="eggNOG" id="COG0635">
    <property type="taxonomic scope" value="Bacteria"/>
</dbReference>
<evidence type="ECO:0000313" key="19">
    <source>
        <dbReference type="Proteomes" id="UP000005615"/>
    </source>
</evidence>
<evidence type="ECO:0000256" key="9">
    <source>
        <dbReference type="ARBA" id="ARBA00023002"/>
    </source>
</evidence>
<dbReference type="EC" id="1.3.98.3" evidence="15"/>
<evidence type="ECO:0000313" key="18">
    <source>
        <dbReference type="EMBL" id="EGG30445.1"/>
    </source>
</evidence>
<comment type="caution">
    <text evidence="18">The sequence shown here is derived from an EMBL/GenBank/DDBJ whole genome shotgun (WGS) entry which is preliminary data.</text>
</comment>
<keyword evidence="12 15" id="KW-0627">Porphyrin biosynthesis</keyword>